<protein>
    <submittedName>
        <fullName evidence="1">Uncharacterized protein</fullName>
    </submittedName>
</protein>
<proteinExistence type="predicted"/>
<evidence type="ECO:0000313" key="2">
    <source>
        <dbReference type="Proteomes" id="UP000265520"/>
    </source>
</evidence>
<sequence>MMFYGFELSWLNTHCEDGLYPELGYYDLCTSALGAGHGN</sequence>
<evidence type="ECO:0000313" key="1">
    <source>
        <dbReference type="EMBL" id="MCI72410.1"/>
    </source>
</evidence>
<dbReference type="Proteomes" id="UP000265520">
    <property type="component" value="Unassembled WGS sequence"/>
</dbReference>
<dbReference type="AlphaFoldDB" id="A0A392UJ58"/>
<reference evidence="1 2" key="1">
    <citation type="journal article" date="2018" name="Front. Plant Sci.">
        <title>Red Clover (Trifolium pratense) and Zigzag Clover (T. medium) - A Picture of Genomic Similarities and Differences.</title>
        <authorList>
            <person name="Dluhosova J."/>
            <person name="Istvanek J."/>
            <person name="Nedelnik J."/>
            <person name="Repkova J."/>
        </authorList>
    </citation>
    <scope>NUCLEOTIDE SEQUENCE [LARGE SCALE GENOMIC DNA]</scope>
    <source>
        <strain evidence="2">cv. 10/8</strain>
        <tissue evidence="1">Leaf</tissue>
    </source>
</reference>
<keyword evidence="2" id="KW-1185">Reference proteome</keyword>
<feature type="non-terminal residue" evidence="1">
    <location>
        <position position="39"/>
    </location>
</feature>
<comment type="caution">
    <text evidence="1">The sequence shown here is derived from an EMBL/GenBank/DDBJ whole genome shotgun (WGS) entry which is preliminary data.</text>
</comment>
<dbReference type="EMBL" id="LXQA010817515">
    <property type="protein sequence ID" value="MCI72410.1"/>
    <property type="molecule type" value="Genomic_DNA"/>
</dbReference>
<name>A0A392UJ58_9FABA</name>
<accession>A0A392UJ58</accession>
<organism evidence="1 2">
    <name type="scientific">Trifolium medium</name>
    <dbReference type="NCBI Taxonomy" id="97028"/>
    <lineage>
        <taxon>Eukaryota</taxon>
        <taxon>Viridiplantae</taxon>
        <taxon>Streptophyta</taxon>
        <taxon>Embryophyta</taxon>
        <taxon>Tracheophyta</taxon>
        <taxon>Spermatophyta</taxon>
        <taxon>Magnoliopsida</taxon>
        <taxon>eudicotyledons</taxon>
        <taxon>Gunneridae</taxon>
        <taxon>Pentapetalae</taxon>
        <taxon>rosids</taxon>
        <taxon>fabids</taxon>
        <taxon>Fabales</taxon>
        <taxon>Fabaceae</taxon>
        <taxon>Papilionoideae</taxon>
        <taxon>50 kb inversion clade</taxon>
        <taxon>NPAAA clade</taxon>
        <taxon>Hologalegina</taxon>
        <taxon>IRL clade</taxon>
        <taxon>Trifolieae</taxon>
        <taxon>Trifolium</taxon>
    </lineage>
</organism>